<keyword evidence="2" id="KW-1185">Reference proteome</keyword>
<proteinExistence type="predicted"/>
<accession>A0A4R7I1D6</accession>
<dbReference type="Proteomes" id="UP000294558">
    <property type="component" value="Unassembled WGS sequence"/>
</dbReference>
<gene>
    <name evidence="1" type="ORF">BDK89_2899</name>
</gene>
<comment type="caution">
    <text evidence="1">The sequence shown here is derived from an EMBL/GenBank/DDBJ whole genome shotgun (WGS) entry which is preliminary data.</text>
</comment>
<reference evidence="1 2" key="1">
    <citation type="submission" date="2019-03" db="EMBL/GenBank/DDBJ databases">
        <title>Sequencing the genomes of 1000 actinobacteria strains.</title>
        <authorList>
            <person name="Klenk H.-P."/>
        </authorList>
    </citation>
    <scope>NUCLEOTIDE SEQUENCE [LARGE SCALE GENOMIC DNA]</scope>
    <source>
        <strain evidence="1 2">DSM 18936</strain>
    </source>
</reference>
<name>A0A4R7I1D6_9ACTN</name>
<dbReference type="EMBL" id="SOAU01000001">
    <property type="protein sequence ID" value="TDT17291.1"/>
    <property type="molecule type" value="Genomic_DNA"/>
</dbReference>
<dbReference type="RefSeq" id="WP_133869588.1">
    <property type="nucleotide sequence ID" value="NZ_SOAU01000001.1"/>
</dbReference>
<evidence type="ECO:0000313" key="1">
    <source>
        <dbReference type="EMBL" id="TDT17291.1"/>
    </source>
</evidence>
<organism evidence="1 2">
    <name type="scientific">Ilumatobacter fluminis</name>
    <dbReference type="NCBI Taxonomy" id="467091"/>
    <lineage>
        <taxon>Bacteria</taxon>
        <taxon>Bacillati</taxon>
        <taxon>Actinomycetota</taxon>
        <taxon>Acidimicrobiia</taxon>
        <taxon>Acidimicrobiales</taxon>
        <taxon>Ilumatobacteraceae</taxon>
        <taxon>Ilumatobacter</taxon>
    </lineage>
</organism>
<evidence type="ECO:0000313" key="2">
    <source>
        <dbReference type="Proteomes" id="UP000294558"/>
    </source>
</evidence>
<dbReference type="AlphaFoldDB" id="A0A4R7I1D6"/>
<sequence length="72" mass="8076">MTLRSRARSLITGDDRIERLEQELRDVHDAIDAMRREQAATLDGLRRSVADAVDDLAERRAALDGRDADVAD</sequence>
<protein>
    <submittedName>
        <fullName evidence="1">Uncharacterized protein</fullName>
    </submittedName>
</protein>